<evidence type="ECO:0000256" key="1">
    <source>
        <dbReference type="SAM" id="Phobius"/>
    </source>
</evidence>
<dbReference type="Proteomes" id="UP000244496">
    <property type="component" value="Chromosome"/>
</dbReference>
<evidence type="ECO:0000313" key="3">
    <source>
        <dbReference type="Proteomes" id="UP000244496"/>
    </source>
</evidence>
<dbReference type="KEGG" id="geh:HYN69_05975"/>
<dbReference type="AlphaFoldDB" id="A0A2S0UK03"/>
<accession>A0A2S0UK03</accession>
<evidence type="ECO:0000313" key="2">
    <source>
        <dbReference type="EMBL" id="AWB48125.1"/>
    </source>
</evidence>
<dbReference type="EMBL" id="CP028918">
    <property type="protein sequence ID" value="AWB48125.1"/>
    <property type="molecule type" value="Genomic_DNA"/>
</dbReference>
<organism evidence="2 3">
    <name type="scientific">Paragemmobacter aquarius</name>
    <dbReference type="NCBI Taxonomy" id="2169400"/>
    <lineage>
        <taxon>Bacteria</taxon>
        <taxon>Pseudomonadati</taxon>
        <taxon>Pseudomonadota</taxon>
        <taxon>Alphaproteobacteria</taxon>
        <taxon>Rhodobacterales</taxon>
        <taxon>Paracoccaceae</taxon>
        <taxon>Paragemmobacter</taxon>
    </lineage>
</organism>
<keyword evidence="1" id="KW-0472">Membrane</keyword>
<feature type="transmembrane region" description="Helical" evidence="1">
    <location>
        <begin position="25"/>
        <end position="44"/>
    </location>
</feature>
<sequence>MRKTQLLGPSQQGASSRPVFSTANWAPITLFALAYVAILGVLFAPEGYFNGEEPATLAAD</sequence>
<gene>
    <name evidence="2" type="ORF">HYN69_05975</name>
</gene>
<proteinExistence type="predicted"/>
<name>A0A2S0UK03_9RHOB</name>
<keyword evidence="1" id="KW-0812">Transmembrane</keyword>
<dbReference type="OrthoDB" id="9961560at2"/>
<keyword evidence="1" id="KW-1133">Transmembrane helix</keyword>
<reference evidence="2 3" key="1">
    <citation type="submission" date="2018-04" db="EMBL/GenBank/DDBJ databases">
        <title>Genome sequencing of Gemmobacter.</title>
        <authorList>
            <person name="Yi H."/>
            <person name="Baek M.-G."/>
        </authorList>
    </citation>
    <scope>NUCLEOTIDE SEQUENCE [LARGE SCALE GENOMIC DNA]</scope>
    <source>
        <strain evidence="2 3">HYN0069</strain>
    </source>
</reference>
<keyword evidence="3" id="KW-1185">Reference proteome</keyword>
<protein>
    <submittedName>
        <fullName evidence="2">Uncharacterized protein</fullName>
    </submittedName>
</protein>